<reference evidence="1 2" key="1">
    <citation type="submission" date="2024-02" db="EMBL/GenBank/DDBJ databases">
        <title>Discinaceae phylogenomics.</title>
        <authorList>
            <person name="Dirks A.C."/>
            <person name="James T.Y."/>
        </authorList>
    </citation>
    <scope>NUCLEOTIDE SEQUENCE [LARGE SCALE GENOMIC DNA]</scope>
    <source>
        <strain evidence="1 2">ACD0624</strain>
    </source>
</reference>
<evidence type="ECO:0000313" key="2">
    <source>
        <dbReference type="Proteomes" id="UP001447188"/>
    </source>
</evidence>
<keyword evidence="2" id="KW-1185">Reference proteome</keyword>
<accession>A0ABR3GQZ1</accession>
<proteinExistence type="predicted"/>
<dbReference type="EMBL" id="JBBBZM010000023">
    <property type="protein sequence ID" value="KAL0638359.1"/>
    <property type="molecule type" value="Genomic_DNA"/>
</dbReference>
<evidence type="ECO:0000313" key="1">
    <source>
        <dbReference type="EMBL" id="KAL0638359.1"/>
    </source>
</evidence>
<gene>
    <name evidence="1" type="ORF">Q9L58_002665</name>
</gene>
<name>A0ABR3GQZ1_9PEZI</name>
<comment type="caution">
    <text evidence="1">The sequence shown here is derived from an EMBL/GenBank/DDBJ whole genome shotgun (WGS) entry which is preliminary data.</text>
</comment>
<protein>
    <submittedName>
        <fullName evidence="1">Uncharacterized protein</fullName>
    </submittedName>
</protein>
<sequence>MGATLSNGATLPPTSWRDFQGTVRLAPFNANYSDPLPFETFQFFAECSLVGISVLVAKARMESASPAKSSREVRMIERRVVGEITRLVRDIKLAERDFEIGMRKEETVEFLAWKFDEARRMFVGVGEVVGEEMVPECDMVGAEGN</sequence>
<dbReference type="Proteomes" id="UP001447188">
    <property type="component" value="Unassembled WGS sequence"/>
</dbReference>
<organism evidence="1 2">
    <name type="scientific">Discina gigas</name>
    <dbReference type="NCBI Taxonomy" id="1032678"/>
    <lineage>
        <taxon>Eukaryota</taxon>
        <taxon>Fungi</taxon>
        <taxon>Dikarya</taxon>
        <taxon>Ascomycota</taxon>
        <taxon>Pezizomycotina</taxon>
        <taxon>Pezizomycetes</taxon>
        <taxon>Pezizales</taxon>
        <taxon>Discinaceae</taxon>
        <taxon>Discina</taxon>
    </lineage>
</organism>